<dbReference type="RefSeq" id="WP_075054148.1">
    <property type="nucleotide sequence ID" value="NZ_CP007536.1"/>
</dbReference>
<protein>
    <submittedName>
        <fullName evidence="1">Uncharacterized protein</fullName>
    </submittedName>
</protein>
<dbReference type="HOGENOM" id="CLU_2802397_0_0_2"/>
<dbReference type="EMBL" id="CP007536">
    <property type="protein sequence ID" value="AIC15055.1"/>
    <property type="molecule type" value="Genomic_DNA"/>
</dbReference>
<organism evidence="1 2">
    <name type="scientific">Nitrososphaera viennensis EN76</name>
    <dbReference type="NCBI Taxonomy" id="926571"/>
    <lineage>
        <taxon>Archaea</taxon>
        <taxon>Nitrososphaerota</taxon>
        <taxon>Nitrososphaeria</taxon>
        <taxon>Nitrososphaerales</taxon>
        <taxon>Nitrososphaeraceae</taxon>
        <taxon>Nitrososphaera</taxon>
    </lineage>
</organism>
<reference evidence="1 2" key="1">
    <citation type="journal article" date="2014" name="Int. J. Syst. Evol. Microbiol.">
        <title>Nitrososphaera viennensis gen. nov., sp. nov., an aerobic and mesophilic, ammonia-oxidizing archaeon from soil and a member of the archaeal phylum Thaumarchaeota.</title>
        <authorList>
            <person name="Stieglmeier M."/>
            <person name="Klingl A."/>
            <person name="Alves R.J."/>
            <person name="Rittmann S.K."/>
            <person name="Melcher M."/>
            <person name="Leisch N."/>
            <person name="Schleper C."/>
        </authorList>
    </citation>
    <scope>NUCLEOTIDE SEQUENCE [LARGE SCALE GENOMIC DNA]</scope>
    <source>
        <strain evidence="1">EN76</strain>
    </source>
</reference>
<dbReference type="KEGG" id="nvn:NVIE_008370"/>
<dbReference type="Proteomes" id="UP000027093">
    <property type="component" value="Chromosome"/>
</dbReference>
<dbReference type="GeneID" id="74946102"/>
<evidence type="ECO:0000313" key="2">
    <source>
        <dbReference type="Proteomes" id="UP000027093"/>
    </source>
</evidence>
<dbReference type="AlphaFoldDB" id="A0A060HIC5"/>
<accession>A0A060HIC5</accession>
<gene>
    <name evidence="1" type="ORF">NVIE_008370</name>
</gene>
<dbReference type="STRING" id="926571.NVIE_008370"/>
<evidence type="ECO:0000313" key="1">
    <source>
        <dbReference type="EMBL" id="AIC15055.1"/>
    </source>
</evidence>
<proteinExistence type="predicted"/>
<keyword evidence="2" id="KW-1185">Reference proteome</keyword>
<name>A0A060HIC5_9ARCH</name>
<dbReference type="OrthoDB" id="9670at2157"/>
<sequence>MAAAIDELKALLQKGCKVQKVQPAMFASDAEVNIVIVTVSCPDGGIHTVKAYREEAKELREFARKQQQALQL</sequence>